<dbReference type="Pfam" id="PF14607">
    <property type="entry name" value="GxDLY"/>
    <property type="match status" value="1"/>
</dbReference>
<name>A0A3T1DEQ6_9BACL</name>
<dbReference type="RefSeq" id="WP_130616077.1">
    <property type="nucleotide sequence ID" value="NZ_AP019400.1"/>
</dbReference>
<gene>
    <name evidence="3" type="ORF">KCTCHS21_59780</name>
</gene>
<dbReference type="Gene3D" id="2.60.120.260">
    <property type="entry name" value="Galactose-binding domain-like"/>
    <property type="match status" value="1"/>
</dbReference>
<evidence type="ECO:0000259" key="1">
    <source>
        <dbReference type="Pfam" id="PF14606"/>
    </source>
</evidence>
<feature type="domain" description="SGNH hydrolase-type esterase" evidence="1">
    <location>
        <begin position="182"/>
        <end position="360"/>
    </location>
</feature>
<dbReference type="InterPro" id="IPR036514">
    <property type="entry name" value="SGNH_hydro_sf"/>
</dbReference>
<accession>A0A3T1DEQ6</accession>
<dbReference type="EMBL" id="AP019400">
    <property type="protein sequence ID" value="BBI36579.1"/>
    <property type="molecule type" value="Genomic_DNA"/>
</dbReference>
<evidence type="ECO:0000259" key="2">
    <source>
        <dbReference type="Pfam" id="PF14607"/>
    </source>
</evidence>
<keyword evidence="3" id="KW-0378">Hydrolase</keyword>
<dbReference type="InterPro" id="IPR032740">
    <property type="entry name" value="GxDLY"/>
</dbReference>
<protein>
    <submittedName>
        <fullName evidence="3">Hydrolase</fullName>
    </submittedName>
</protein>
<dbReference type="OrthoDB" id="5624617at2"/>
<dbReference type="Pfam" id="PF14606">
    <property type="entry name" value="Lipase_GDSL_3"/>
    <property type="match status" value="1"/>
</dbReference>
<dbReference type="GO" id="GO:0016787">
    <property type="term" value="F:hydrolase activity"/>
    <property type="evidence" value="ECO:0007669"/>
    <property type="project" value="UniProtKB-KW"/>
</dbReference>
<dbReference type="AlphaFoldDB" id="A0A3T1DEQ6"/>
<dbReference type="SUPFAM" id="SSF52266">
    <property type="entry name" value="SGNH hydrolase"/>
    <property type="match status" value="1"/>
</dbReference>
<keyword evidence="4" id="KW-1185">Reference proteome</keyword>
<proteinExistence type="predicted"/>
<dbReference type="Gene3D" id="3.40.50.1110">
    <property type="entry name" value="SGNH hydrolase"/>
    <property type="match status" value="1"/>
</dbReference>
<reference evidence="3 4" key="1">
    <citation type="submission" date="2019-01" db="EMBL/GenBank/DDBJ databases">
        <title>Complete genome sequence of Cohnella hallensis HS21 isolated from Korean fir (Abies koreana) rhizospheric soil.</title>
        <authorList>
            <person name="Jiang L."/>
            <person name="Kang S.W."/>
            <person name="Kim S."/>
            <person name="Jung J."/>
            <person name="Kim C.Y."/>
            <person name="Kim D.H."/>
            <person name="Kim S.W."/>
            <person name="Lee J."/>
        </authorList>
    </citation>
    <scope>NUCLEOTIDE SEQUENCE [LARGE SCALE GENOMIC DNA]</scope>
    <source>
        <strain evidence="3 4">HS21</strain>
    </source>
</reference>
<dbReference type="InterPro" id="IPR013830">
    <property type="entry name" value="SGNH_hydro"/>
</dbReference>
<dbReference type="KEGG" id="cohn:KCTCHS21_59780"/>
<feature type="domain" description="SGNH hydrolase-type esterase N-terminal" evidence="2">
    <location>
        <begin position="26"/>
        <end position="172"/>
    </location>
</feature>
<evidence type="ECO:0000313" key="3">
    <source>
        <dbReference type="EMBL" id="BBI36579.1"/>
    </source>
</evidence>
<dbReference type="Proteomes" id="UP000289856">
    <property type="component" value="Chromosome"/>
</dbReference>
<sequence length="387" mass="43629">MSGVDRKDENQADPNLKIGGNSESDLKWVSALEAPFRVTGLPWLDRDGVYRRLPVHPSHEIRPEVDRLANNTTGVQVRFRTDSPNLYVRVKLADKYSMYQMAATGQCGVDCYIGAIGNQKYINTSRFDFTQEEYESVLFDSLTREMREITLNLPLYQGVAELHIGVAPSSEIAAFPGFPVDKKVLLYGTSITHGACATRPGMAYPNILSRMFPLEFVNLGFSGNAQGEPELAHLISQIEAPGLLILDYEANTPSTERLRESLPEFIRIYRDRHPDVPILVLSQIRLAREAFDGELVSRREERKRIQREEVDRQRAAGDLNVHFFDGALLLGEDPQDCTTDGIHPSDLGYARIATTLRPVIAELLNAVIEQRTRRDDGKWDEQNRVSD</sequence>
<organism evidence="3 4">
    <name type="scientific">Cohnella abietis</name>
    <dbReference type="NCBI Taxonomy" id="2507935"/>
    <lineage>
        <taxon>Bacteria</taxon>
        <taxon>Bacillati</taxon>
        <taxon>Bacillota</taxon>
        <taxon>Bacilli</taxon>
        <taxon>Bacillales</taxon>
        <taxon>Paenibacillaceae</taxon>
        <taxon>Cohnella</taxon>
    </lineage>
</organism>
<evidence type="ECO:0000313" key="4">
    <source>
        <dbReference type="Proteomes" id="UP000289856"/>
    </source>
</evidence>